<feature type="compositionally biased region" description="Basic and acidic residues" evidence="1">
    <location>
        <begin position="506"/>
        <end position="516"/>
    </location>
</feature>
<gene>
    <name evidence="2" type="ORF">ACFR9U_04495</name>
</gene>
<organism evidence="2 3">
    <name type="scientific">Halorientalis brevis</name>
    <dbReference type="NCBI Taxonomy" id="1126241"/>
    <lineage>
        <taxon>Archaea</taxon>
        <taxon>Methanobacteriati</taxon>
        <taxon>Methanobacteriota</taxon>
        <taxon>Stenosarchaea group</taxon>
        <taxon>Halobacteria</taxon>
        <taxon>Halobacteriales</taxon>
        <taxon>Haloarculaceae</taxon>
        <taxon>Halorientalis</taxon>
    </lineage>
</organism>
<evidence type="ECO:0000256" key="1">
    <source>
        <dbReference type="SAM" id="MobiDB-lite"/>
    </source>
</evidence>
<feature type="compositionally biased region" description="Acidic residues" evidence="1">
    <location>
        <begin position="448"/>
        <end position="457"/>
    </location>
</feature>
<dbReference type="EMBL" id="JBHUDJ010000002">
    <property type="protein sequence ID" value="MFD1586229.1"/>
    <property type="molecule type" value="Genomic_DNA"/>
</dbReference>
<dbReference type="RefSeq" id="WP_247376305.1">
    <property type="nucleotide sequence ID" value="NZ_JALLGV010000002.1"/>
</dbReference>
<comment type="caution">
    <text evidence="2">The sequence shown here is derived from an EMBL/GenBank/DDBJ whole genome shotgun (WGS) entry which is preliminary data.</text>
</comment>
<sequence>MGLFDSVRGFLGDEASADASDELSAAGADEIPRLDVRDPTPMDFRNKAVDAVQEWDAVDLDFSLASLERLDSFASKQGARLDVLRDESDDGGERVADMHTGFTIRAGSYVGEVLVRELDGEWVETDDYWAVRVAVGDDATTVDVFEVASHSFAEEPVFTDLTENLVTDPDDDEGDADDAADVDLRADFRPDAEEFAAFWDAYELDFSALSLARLDVLVESEWDDGEFSDVEAGGDDMDSKMYTELVKQLGCYYGEVLVRALDAEWTRRDGAVVIVVPGADDSPVTVPIFDVAEAALTGPGQFAADATTVAEEADRELPAIPSRAPAQPSPDEPLDEIPDGTSTDDAPDEPTSTRADAASTPDEPVANDVDETAADSPESPGSLSPAEIVGMDAADEAATTDAAAADSKSAEPADAVPTEPDTDPDAGPSATEGQPVDDRVEADGDTTATDDETQADEDAPRSEQDDGAPAETDDEKLVDSLVGSSQTPADEAEPEPAAEGESMDDAIPRAEPRDAAAESPSEDADADAPAELDLAEGTPDGDDGLTPAEIREDAAAFAATWPGHDLDFSPESLERLDALVAEEYPAEDVPDVDLSAGNAADAGYLAARVVEAGGYFAEVLRRTVGGRWRDDDGLTFVVSGQAGDVSVDPAAVATECFRGDDSFAARYGAVRGRISPSG</sequence>
<protein>
    <submittedName>
        <fullName evidence="2">Uncharacterized protein</fullName>
    </submittedName>
</protein>
<proteinExistence type="predicted"/>
<accession>A0ABD6C8U5</accession>
<feature type="compositionally biased region" description="Polar residues" evidence="1">
    <location>
        <begin position="340"/>
        <end position="354"/>
    </location>
</feature>
<evidence type="ECO:0000313" key="3">
    <source>
        <dbReference type="Proteomes" id="UP001597119"/>
    </source>
</evidence>
<feature type="region of interest" description="Disordered" evidence="1">
    <location>
        <begin position="17"/>
        <end position="37"/>
    </location>
</feature>
<feature type="compositionally biased region" description="Acidic residues" evidence="1">
    <location>
        <begin position="490"/>
        <end position="504"/>
    </location>
</feature>
<evidence type="ECO:0000313" key="2">
    <source>
        <dbReference type="EMBL" id="MFD1586229.1"/>
    </source>
</evidence>
<keyword evidence="3" id="KW-1185">Reference proteome</keyword>
<feature type="compositionally biased region" description="Acidic residues" evidence="1">
    <location>
        <begin position="465"/>
        <end position="476"/>
    </location>
</feature>
<feature type="region of interest" description="Disordered" evidence="1">
    <location>
        <begin position="308"/>
        <end position="553"/>
    </location>
</feature>
<feature type="compositionally biased region" description="Low complexity" evidence="1">
    <location>
        <begin position="396"/>
        <end position="415"/>
    </location>
</feature>
<dbReference type="Proteomes" id="UP001597119">
    <property type="component" value="Unassembled WGS sequence"/>
</dbReference>
<dbReference type="AlphaFoldDB" id="A0ABD6C8U5"/>
<feature type="compositionally biased region" description="Acidic residues" evidence="1">
    <location>
        <begin position="520"/>
        <end position="543"/>
    </location>
</feature>
<name>A0ABD6C8U5_9EURY</name>
<reference evidence="2 3" key="1">
    <citation type="journal article" date="2019" name="Int. J. Syst. Evol. Microbiol.">
        <title>The Global Catalogue of Microorganisms (GCM) 10K type strain sequencing project: providing services to taxonomists for standard genome sequencing and annotation.</title>
        <authorList>
            <consortium name="The Broad Institute Genomics Platform"/>
            <consortium name="The Broad Institute Genome Sequencing Center for Infectious Disease"/>
            <person name="Wu L."/>
            <person name="Ma J."/>
        </authorList>
    </citation>
    <scope>NUCLEOTIDE SEQUENCE [LARGE SCALE GENOMIC DNA]</scope>
    <source>
        <strain evidence="2 3">CGMCC 1.12125</strain>
    </source>
</reference>